<comment type="caution">
    <text evidence="1">The sequence shown here is derived from an EMBL/GenBank/DDBJ whole genome shotgun (WGS) entry which is preliminary data.</text>
</comment>
<reference evidence="1" key="1">
    <citation type="submission" date="2021-06" db="EMBL/GenBank/DDBJ databases">
        <authorList>
            <person name="Kallberg Y."/>
            <person name="Tangrot J."/>
            <person name="Rosling A."/>
        </authorList>
    </citation>
    <scope>NUCLEOTIDE SEQUENCE</scope>
    <source>
        <strain evidence="1">FL130A</strain>
    </source>
</reference>
<dbReference type="AlphaFoldDB" id="A0A9N9EKY1"/>
<evidence type="ECO:0000313" key="2">
    <source>
        <dbReference type="Proteomes" id="UP000789508"/>
    </source>
</evidence>
<keyword evidence="2" id="KW-1185">Reference proteome</keyword>
<dbReference type="Proteomes" id="UP000789508">
    <property type="component" value="Unassembled WGS sequence"/>
</dbReference>
<proteinExistence type="predicted"/>
<evidence type="ECO:0000313" key="1">
    <source>
        <dbReference type="EMBL" id="CAG8682844.1"/>
    </source>
</evidence>
<accession>A0A9N9EKY1</accession>
<feature type="non-terminal residue" evidence="1">
    <location>
        <position position="1"/>
    </location>
</feature>
<protein>
    <submittedName>
        <fullName evidence="1">6692_t:CDS:1</fullName>
    </submittedName>
</protein>
<dbReference type="OrthoDB" id="245563at2759"/>
<dbReference type="EMBL" id="CAJVPS010014516">
    <property type="protein sequence ID" value="CAG8682844.1"/>
    <property type="molecule type" value="Genomic_DNA"/>
</dbReference>
<sequence>QHLPYKINKTIPGHIPKWFSTLNNILQDPATPFISTINPNPFIINNIVPTHGSWILCKLNNQAIIDYVTKTNMLNNQLQITHWLLPSPTANTNNTLLTKCKLCIYTKTINTYQHCTMVLLTTQCITIKVTSTKQLCTDIDDLLQHHPKLNPSKKKYIYQPIKNKIASAPTTSNNLLDQLFITDTALPHLSHLSQINSQTKNLQIYLYANTSNLNTLDSQANFAWTLSPTNISFSATIIYWPSTTRAYLIGVISILLIASLNSKINILTPHKPTINYVNSVIQYLYNLNLLIQKHNYWPLKQLIQTIIARKRLTIKFTHIDHRTNHPLFQKTIQLAALPQLHKIKLVLFTLDNNNFYLTWNNVPVEHKTHHFI</sequence>
<gene>
    <name evidence="1" type="ORF">ALEPTO_LOCUS10906</name>
</gene>
<organism evidence="1 2">
    <name type="scientific">Ambispora leptoticha</name>
    <dbReference type="NCBI Taxonomy" id="144679"/>
    <lineage>
        <taxon>Eukaryota</taxon>
        <taxon>Fungi</taxon>
        <taxon>Fungi incertae sedis</taxon>
        <taxon>Mucoromycota</taxon>
        <taxon>Glomeromycotina</taxon>
        <taxon>Glomeromycetes</taxon>
        <taxon>Archaeosporales</taxon>
        <taxon>Ambisporaceae</taxon>
        <taxon>Ambispora</taxon>
    </lineage>
</organism>
<name>A0A9N9EKY1_9GLOM</name>